<organism evidence="4 5">
    <name type="scientific">Metabacillus sediminilitoris</name>
    <dbReference type="NCBI Taxonomy" id="2567941"/>
    <lineage>
        <taxon>Bacteria</taxon>
        <taxon>Bacillati</taxon>
        <taxon>Bacillota</taxon>
        <taxon>Bacilli</taxon>
        <taxon>Bacillales</taxon>
        <taxon>Bacillaceae</taxon>
        <taxon>Metabacillus</taxon>
    </lineage>
</organism>
<dbReference type="RefSeq" id="WP_136358288.1">
    <property type="nucleotide sequence ID" value="NZ_CP046266.1"/>
</dbReference>
<dbReference type="GO" id="GO:0006635">
    <property type="term" value="P:fatty acid beta-oxidation"/>
    <property type="evidence" value="ECO:0007669"/>
    <property type="project" value="TreeGrafter"/>
</dbReference>
<dbReference type="CDD" id="cd06558">
    <property type="entry name" value="crotonase-like"/>
    <property type="match status" value="1"/>
</dbReference>
<dbReference type="PANTHER" id="PTHR11941:SF54">
    <property type="entry name" value="ENOYL-COA HYDRATASE, MITOCHONDRIAL"/>
    <property type="match status" value="1"/>
</dbReference>
<evidence type="ECO:0000313" key="4">
    <source>
        <dbReference type="EMBL" id="THF75671.1"/>
    </source>
</evidence>
<evidence type="ECO:0000313" key="5">
    <source>
        <dbReference type="Proteomes" id="UP000310334"/>
    </source>
</evidence>
<name>A0A4S4BLL4_9BACI</name>
<dbReference type="SUPFAM" id="SSF52096">
    <property type="entry name" value="ClpP/crotonase"/>
    <property type="match status" value="1"/>
</dbReference>
<dbReference type="Gene3D" id="1.10.12.10">
    <property type="entry name" value="Lyase 2-enoyl-coa Hydratase, Chain A, domain 2"/>
    <property type="match status" value="1"/>
</dbReference>
<dbReference type="FunFam" id="3.90.226.10:FF:000009">
    <property type="entry name" value="Carnitinyl-CoA dehydratase"/>
    <property type="match status" value="1"/>
</dbReference>
<evidence type="ECO:0000256" key="3">
    <source>
        <dbReference type="RuleBase" id="RU003707"/>
    </source>
</evidence>
<dbReference type="InterPro" id="IPR001753">
    <property type="entry name" value="Enoyl-CoA_hydra/iso"/>
</dbReference>
<evidence type="ECO:0000256" key="1">
    <source>
        <dbReference type="ARBA" id="ARBA00005254"/>
    </source>
</evidence>
<protein>
    <submittedName>
        <fullName evidence="4">Enoyl-CoA hydratase/isomerase family protein</fullName>
    </submittedName>
</protein>
<comment type="caution">
    <text evidence="4">The sequence shown here is derived from an EMBL/GenBank/DDBJ whole genome shotgun (WGS) entry which is preliminary data.</text>
</comment>
<reference evidence="4 5" key="1">
    <citation type="submission" date="2019-04" db="EMBL/GenBank/DDBJ databases">
        <title>Bacillus sediminilitoris sp. nov., isolated from a tidal flat sediment on the East China Sea.</title>
        <authorList>
            <person name="Wei Y."/>
            <person name="Mao H."/>
            <person name="Fang J."/>
        </authorList>
    </citation>
    <scope>NUCLEOTIDE SEQUENCE [LARGE SCALE GENOMIC DNA]</scope>
    <source>
        <strain evidence="4 5">DSL-17</strain>
    </source>
</reference>
<dbReference type="PROSITE" id="PS00166">
    <property type="entry name" value="ENOYL_COA_HYDRATASE"/>
    <property type="match status" value="1"/>
</dbReference>
<keyword evidence="2" id="KW-0456">Lyase</keyword>
<evidence type="ECO:0000256" key="2">
    <source>
        <dbReference type="ARBA" id="ARBA00023239"/>
    </source>
</evidence>
<dbReference type="Proteomes" id="UP000310334">
    <property type="component" value="Unassembled WGS sequence"/>
</dbReference>
<dbReference type="PANTHER" id="PTHR11941">
    <property type="entry name" value="ENOYL-COA HYDRATASE-RELATED"/>
    <property type="match status" value="1"/>
</dbReference>
<comment type="similarity">
    <text evidence="1 3">Belongs to the enoyl-CoA hydratase/isomerase family.</text>
</comment>
<dbReference type="GO" id="GO:0016836">
    <property type="term" value="F:hydro-lyase activity"/>
    <property type="evidence" value="ECO:0007669"/>
    <property type="project" value="UniProtKB-ARBA"/>
</dbReference>
<accession>A0A4S4BLL4</accession>
<dbReference type="FunFam" id="1.10.12.10:FF:000001">
    <property type="entry name" value="Probable enoyl-CoA hydratase, mitochondrial"/>
    <property type="match status" value="1"/>
</dbReference>
<sequence>MRFENILMYKDGAIGVIKINRPEVRNALDNQTVSEIEQALLQWENHEGVMVIVLTGEGAKSFAAGADIRQLREKSAADALLPGLSGLCQRIEQSTKVTIAAINGYALGGGCELAIACDIRVAALHAKFGLPELSLSIIPGAGGTQRLSRMLGKGTALDMILTGEIITAEKAERIGLVSTVVPMEELWETVVGKAHKIIEKGPMAVKLAKMVIHQGYDIDIKTALTLEKFAQAILFNSDDKLEGTTAFLEKRPPHYQGK</sequence>
<dbReference type="InterPro" id="IPR018376">
    <property type="entry name" value="Enoyl-CoA_hyd/isom_CS"/>
</dbReference>
<dbReference type="GO" id="GO:0016853">
    <property type="term" value="F:isomerase activity"/>
    <property type="evidence" value="ECO:0007669"/>
    <property type="project" value="UniProtKB-KW"/>
</dbReference>
<keyword evidence="4" id="KW-0413">Isomerase</keyword>
<keyword evidence="5" id="KW-1185">Reference proteome</keyword>
<dbReference type="InterPro" id="IPR014748">
    <property type="entry name" value="Enoyl-CoA_hydra_C"/>
</dbReference>
<dbReference type="AlphaFoldDB" id="A0A4S4BLL4"/>
<proteinExistence type="inferred from homology"/>
<dbReference type="Gene3D" id="3.90.226.10">
    <property type="entry name" value="2-enoyl-CoA Hydratase, Chain A, domain 1"/>
    <property type="match status" value="1"/>
</dbReference>
<gene>
    <name evidence="4" type="ORF">E6W99_23095</name>
</gene>
<dbReference type="InterPro" id="IPR029045">
    <property type="entry name" value="ClpP/crotonase-like_dom_sf"/>
</dbReference>
<dbReference type="OrthoDB" id="9775794at2"/>
<dbReference type="Pfam" id="PF00378">
    <property type="entry name" value="ECH_1"/>
    <property type="match status" value="1"/>
</dbReference>
<dbReference type="EMBL" id="SSNT01000025">
    <property type="protein sequence ID" value="THF75671.1"/>
    <property type="molecule type" value="Genomic_DNA"/>
</dbReference>